<evidence type="ECO:0000313" key="2">
    <source>
        <dbReference type="Proteomes" id="UP000070700"/>
    </source>
</evidence>
<keyword evidence="2" id="KW-1185">Reference proteome</keyword>
<sequence>MSTFNFVRYKFQKIRSQPSNGIRSTASIERYQPLMVPKIDRSFWLTTARHNPPKILHVGISRSKLAIQLHSTLDEGFGPPHPIVQFFPLDKNAMPTFFPASSFDPFRQADFPQLASNITTHPASYCYLDIDALLAQKNSPNPFIISTLS</sequence>
<reference evidence="1 2" key="1">
    <citation type="submission" date="2015-10" db="EMBL/GenBank/DDBJ databases">
        <title>Full genome of DAOMC 229536 Phialocephala scopiformis, a fungal endophyte of spruce producing the potent anti-insectan compound rugulosin.</title>
        <authorList>
            <consortium name="DOE Joint Genome Institute"/>
            <person name="Walker A.K."/>
            <person name="Frasz S.L."/>
            <person name="Seifert K.A."/>
            <person name="Miller J.D."/>
            <person name="Mondo S.J."/>
            <person name="Labutti K."/>
            <person name="Lipzen A."/>
            <person name="Dockter R."/>
            <person name="Kennedy M."/>
            <person name="Grigoriev I.V."/>
            <person name="Spatafora J.W."/>
        </authorList>
    </citation>
    <scope>NUCLEOTIDE SEQUENCE [LARGE SCALE GENOMIC DNA]</scope>
    <source>
        <strain evidence="1 2">CBS 120377</strain>
    </source>
</reference>
<dbReference type="InParanoid" id="A0A194X0M8"/>
<dbReference type="RefSeq" id="XP_018068106.1">
    <property type="nucleotide sequence ID" value="XM_018215433.1"/>
</dbReference>
<dbReference type="KEGG" id="psco:LY89DRAFT_687127"/>
<gene>
    <name evidence="1" type="ORF">LY89DRAFT_687127</name>
</gene>
<dbReference type="GeneID" id="28825159"/>
<dbReference type="Proteomes" id="UP000070700">
    <property type="component" value="Unassembled WGS sequence"/>
</dbReference>
<organism evidence="1 2">
    <name type="scientific">Mollisia scopiformis</name>
    <name type="common">Conifer needle endophyte fungus</name>
    <name type="synonym">Phialocephala scopiformis</name>
    <dbReference type="NCBI Taxonomy" id="149040"/>
    <lineage>
        <taxon>Eukaryota</taxon>
        <taxon>Fungi</taxon>
        <taxon>Dikarya</taxon>
        <taxon>Ascomycota</taxon>
        <taxon>Pezizomycotina</taxon>
        <taxon>Leotiomycetes</taxon>
        <taxon>Helotiales</taxon>
        <taxon>Mollisiaceae</taxon>
        <taxon>Mollisia</taxon>
    </lineage>
</organism>
<proteinExistence type="predicted"/>
<accession>A0A194X0M8</accession>
<protein>
    <submittedName>
        <fullName evidence="1">Uncharacterized protein</fullName>
    </submittedName>
</protein>
<name>A0A194X0M8_MOLSC</name>
<evidence type="ECO:0000313" key="1">
    <source>
        <dbReference type="EMBL" id="KUJ13751.1"/>
    </source>
</evidence>
<dbReference type="EMBL" id="KQ947421">
    <property type="protein sequence ID" value="KUJ13751.1"/>
    <property type="molecule type" value="Genomic_DNA"/>
</dbReference>
<dbReference type="AlphaFoldDB" id="A0A194X0M8"/>